<dbReference type="Proteomes" id="UP000799324">
    <property type="component" value="Unassembled WGS sequence"/>
</dbReference>
<sequence length="132" mass="14606">MGITSGRLQSLPFFLSSSPVALGSKISSDICRRLVTIPPASAACTPAYPHRRSFKGPGNAGSCDHASLALISCKRYRTPIPYTSIHLLIHYAYHYFSRDISLSLIAKGFRLRTRYPLVWKEIATSTSLHLII</sequence>
<dbReference type="EMBL" id="MU004429">
    <property type="protein sequence ID" value="KAF2651295.1"/>
    <property type="molecule type" value="Genomic_DNA"/>
</dbReference>
<dbReference type="AlphaFoldDB" id="A0A6A6SU60"/>
<gene>
    <name evidence="1" type="ORF">K491DRAFT_98738</name>
</gene>
<reference evidence="1" key="1">
    <citation type="journal article" date="2020" name="Stud. Mycol.">
        <title>101 Dothideomycetes genomes: a test case for predicting lifestyles and emergence of pathogens.</title>
        <authorList>
            <person name="Haridas S."/>
            <person name="Albert R."/>
            <person name="Binder M."/>
            <person name="Bloem J."/>
            <person name="Labutti K."/>
            <person name="Salamov A."/>
            <person name="Andreopoulos B."/>
            <person name="Baker S."/>
            <person name="Barry K."/>
            <person name="Bills G."/>
            <person name="Bluhm B."/>
            <person name="Cannon C."/>
            <person name="Castanera R."/>
            <person name="Culley D."/>
            <person name="Daum C."/>
            <person name="Ezra D."/>
            <person name="Gonzalez J."/>
            <person name="Henrissat B."/>
            <person name="Kuo A."/>
            <person name="Liang C."/>
            <person name="Lipzen A."/>
            <person name="Lutzoni F."/>
            <person name="Magnuson J."/>
            <person name="Mondo S."/>
            <person name="Nolan M."/>
            <person name="Ohm R."/>
            <person name="Pangilinan J."/>
            <person name="Park H.-J."/>
            <person name="Ramirez L."/>
            <person name="Alfaro M."/>
            <person name="Sun H."/>
            <person name="Tritt A."/>
            <person name="Yoshinaga Y."/>
            <person name="Zwiers L.-H."/>
            <person name="Turgeon B."/>
            <person name="Goodwin S."/>
            <person name="Spatafora J."/>
            <person name="Crous P."/>
            <person name="Grigoriev I."/>
        </authorList>
    </citation>
    <scope>NUCLEOTIDE SEQUENCE</scope>
    <source>
        <strain evidence="1">CBS 122681</strain>
    </source>
</reference>
<evidence type="ECO:0000313" key="2">
    <source>
        <dbReference type="Proteomes" id="UP000799324"/>
    </source>
</evidence>
<accession>A0A6A6SU60</accession>
<name>A0A6A6SU60_9PLEO</name>
<protein>
    <submittedName>
        <fullName evidence="1">Uncharacterized protein</fullName>
    </submittedName>
</protein>
<proteinExistence type="predicted"/>
<organism evidence="1 2">
    <name type="scientific">Lophiostoma macrostomum CBS 122681</name>
    <dbReference type="NCBI Taxonomy" id="1314788"/>
    <lineage>
        <taxon>Eukaryota</taxon>
        <taxon>Fungi</taxon>
        <taxon>Dikarya</taxon>
        <taxon>Ascomycota</taxon>
        <taxon>Pezizomycotina</taxon>
        <taxon>Dothideomycetes</taxon>
        <taxon>Pleosporomycetidae</taxon>
        <taxon>Pleosporales</taxon>
        <taxon>Lophiostomataceae</taxon>
        <taxon>Lophiostoma</taxon>
    </lineage>
</organism>
<evidence type="ECO:0000313" key="1">
    <source>
        <dbReference type="EMBL" id="KAF2651295.1"/>
    </source>
</evidence>
<keyword evidence="2" id="KW-1185">Reference proteome</keyword>